<reference evidence="3" key="1">
    <citation type="submission" date="2021-02" db="EMBL/GenBank/DDBJ databases">
        <authorList>
            <person name="Nowell W R."/>
        </authorList>
    </citation>
    <scope>NUCLEOTIDE SEQUENCE</scope>
</reference>
<dbReference type="SMART" id="SM00594">
    <property type="entry name" value="UAS"/>
    <property type="match status" value="1"/>
</dbReference>
<evidence type="ECO:0000256" key="1">
    <source>
        <dbReference type="SAM" id="MobiDB-lite"/>
    </source>
</evidence>
<dbReference type="InterPro" id="IPR050730">
    <property type="entry name" value="UBX_domain-protein"/>
</dbReference>
<evidence type="ECO:0000313" key="3">
    <source>
        <dbReference type="EMBL" id="CAF0975662.1"/>
    </source>
</evidence>
<accession>A0A814F285</accession>
<comment type="caution">
    <text evidence="3">The sequence shown here is derived from an EMBL/GenBank/DDBJ whole genome shotgun (WGS) entry which is preliminary data.</text>
</comment>
<protein>
    <recommendedName>
        <fullName evidence="2">UAS domain-containing protein</fullName>
    </recommendedName>
</protein>
<dbReference type="AlphaFoldDB" id="A0A814F285"/>
<gene>
    <name evidence="3" type="ORF">JYZ213_LOCUS14640</name>
</gene>
<name>A0A814F285_9BILA</name>
<dbReference type="GO" id="GO:0043130">
    <property type="term" value="F:ubiquitin binding"/>
    <property type="evidence" value="ECO:0007669"/>
    <property type="project" value="TreeGrafter"/>
</dbReference>
<dbReference type="InterPro" id="IPR049483">
    <property type="entry name" value="FAF1_2-like_UAS"/>
</dbReference>
<feature type="domain" description="UAS" evidence="2">
    <location>
        <begin position="56"/>
        <end position="189"/>
    </location>
</feature>
<dbReference type="GO" id="GO:0005783">
    <property type="term" value="C:endoplasmic reticulum"/>
    <property type="evidence" value="ECO:0007669"/>
    <property type="project" value="TreeGrafter"/>
</dbReference>
<evidence type="ECO:0000313" key="4">
    <source>
        <dbReference type="Proteomes" id="UP000663845"/>
    </source>
</evidence>
<dbReference type="InterPro" id="IPR006577">
    <property type="entry name" value="UAS"/>
</dbReference>
<dbReference type="PANTHER" id="PTHR23322:SF96">
    <property type="entry name" value="FAS-ASSOCIATED FACTOR 1"/>
    <property type="match status" value="1"/>
</dbReference>
<dbReference type="GO" id="GO:0036503">
    <property type="term" value="P:ERAD pathway"/>
    <property type="evidence" value="ECO:0007669"/>
    <property type="project" value="TreeGrafter"/>
</dbReference>
<dbReference type="PANTHER" id="PTHR23322">
    <property type="entry name" value="FAS-ASSOCIATED PROTEIN"/>
    <property type="match status" value="1"/>
</dbReference>
<dbReference type="SUPFAM" id="SSF52833">
    <property type="entry name" value="Thioredoxin-like"/>
    <property type="match status" value="1"/>
</dbReference>
<dbReference type="EMBL" id="CAJNOG010000123">
    <property type="protein sequence ID" value="CAF0975662.1"/>
    <property type="molecule type" value="Genomic_DNA"/>
</dbReference>
<feature type="region of interest" description="Disordered" evidence="1">
    <location>
        <begin position="1"/>
        <end position="25"/>
    </location>
</feature>
<sequence>MSQPDTDTLSTSTQTIEADIDSDYSDDINFDDDDDDWIDLSPFPNHCEDEIEGIESFYRCFQRRYKRCPVFSIGSLCEALQVAFNPPSNDQKRLPVLVYIHNEKAVSSNLFCKTIFCHNEIVDYLSDNYIVWPWDVTLESNRDTLNRIWEELFNSKFVEEFSIDDCPLLIGITRQFEYKTGELDITEYECKALFKDDTLTRSQMIMNFEGLLEVLDNFKNRFSKNELCMSLKFHKMAGLPWEIILQIVKYLSLNDAISAFSTDILCLLDNSQLNFQLTNPSISMIKIILQNFQAKQIVSLQLTTIKKWLEKHLNIFQNVISITLLNQPHKNEIIYLNKYFPSLTCLSFCYDDEIDLNEFNQIFHQFSHQSKRLEINCAGILCRHYDTTFLTKSYLENSTVQYCLIDVRYFPLISSDQCSMSHSSCFLKSIIDFIKRMTCIQHVHLVINKNDIEQLLNINDWTALLNRCSQLKKITIEVLGNTFQNEQLEEQAMYIQNELRNTRETVKFQIKFI</sequence>
<proteinExistence type="predicted"/>
<evidence type="ECO:0000259" key="2">
    <source>
        <dbReference type="SMART" id="SM00594"/>
    </source>
</evidence>
<dbReference type="InterPro" id="IPR036249">
    <property type="entry name" value="Thioredoxin-like_sf"/>
</dbReference>
<dbReference type="Pfam" id="PF21021">
    <property type="entry name" value="FAF1"/>
    <property type="match status" value="1"/>
</dbReference>
<feature type="compositionally biased region" description="Polar residues" evidence="1">
    <location>
        <begin position="1"/>
        <end position="16"/>
    </location>
</feature>
<dbReference type="GO" id="GO:0005634">
    <property type="term" value="C:nucleus"/>
    <property type="evidence" value="ECO:0007669"/>
    <property type="project" value="TreeGrafter"/>
</dbReference>
<dbReference type="Gene3D" id="3.40.30.10">
    <property type="entry name" value="Glutaredoxin"/>
    <property type="match status" value="1"/>
</dbReference>
<organism evidence="3 4">
    <name type="scientific">Adineta steineri</name>
    <dbReference type="NCBI Taxonomy" id="433720"/>
    <lineage>
        <taxon>Eukaryota</taxon>
        <taxon>Metazoa</taxon>
        <taxon>Spiralia</taxon>
        <taxon>Gnathifera</taxon>
        <taxon>Rotifera</taxon>
        <taxon>Eurotatoria</taxon>
        <taxon>Bdelloidea</taxon>
        <taxon>Adinetida</taxon>
        <taxon>Adinetidae</taxon>
        <taxon>Adineta</taxon>
    </lineage>
</organism>
<dbReference type="Proteomes" id="UP000663845">
    <property type="component" value="Unassembled WGS sequence"/>
</dbReference>